<organism evidence="1 2">
    <name type="scientific">Crossiella equi</name>
    <dbReference type="NCBI Taxonomy" id="130796"/>
    <lineage>
        <taxon>Bacteria</taxon>
        <taxon>Bacillati</taxon>
        <taxon>Actinomycetota</taxon>
        <taxon>Actinomycetes</taxon>
        <taxon>Pseudonocardiales</taxon>
        <taxon>Pseudonocardiaceae</taxon>
        <taxon>Crossiella</taxon>
    </lineage>
</organism>
<keyword evidence="2" id="KW-1185">Reference proteome</keyword>
<dbReference type="RefSeq" id="WP_158103587.1">
    <property type="nucleotide sequence ID" value="NZ_JAGIOO010000001.1"/>
</dbReference>
<sequence>MRAMRRNAAVRPVFVLGRPPAPGTPVIADELRPGTPGPTRCPAAPLLAGSLRRLGVPAGRGLLAYDDECGDHRSLGFLVSWVDGPGTAIGLGAAAHAEEPDALAAAAQVVREWTAVLRPRNLLVLDRPEPVDLLLALDPATLSPCQRRGVPAHLLRSVEELRPEWLAGVGTVGLLVHPDTDRGLLTGVARAIGGLGPTKVVRRTGLVTAKESA</sequence>
<proteinExistence type="predicted"/>
<name>A0ABS5ARL5_9PSEU</name>
<reference evidence="1 2" key="1">
    <citation type="submission" date="2021-03" db="EMBL/GenBank/DDBJ databases">
        <title>Sequencing the genomes of 1000 actinobacteria strains.</title>
        <authorList>
            <person name="Klenk H.-P."/>
        </authorList>
    </citation>
    <scope>NUCLEOTIDE SEQUENCE [LARGE SCALE GENOMIC DNA]</scope>
    <source>
        <strain evidence="1 2">DSM 44580</strain>
    </source>
</reference>
<accession>A0ABS5ARL5</accession>
<evidence type="ECO:0000313" key="2">
    <source>
        <dbReference type="Proteomes" id="UP001519363"/>
    </source>
</evidence>
<comment type="caution">
    <text evidence="1">The sequence shown here is derived from an EMBL/GenBank/DDBJ whole genome shotgun (WGS) entry which is preliminary data.</text>
</comment>
<evidence type="ECO:0000313" key="1">
    <source>
        <dbReference type="EMBL" id="MBP2479209.1"/>
    </source>
</evidence>
<evidence type="ECO:0008006" key="3">
    <source>
        <dbReference type="Google" id="ProtNLM"/>
    </source>
</evidence>
<dbReference type="EMBL" id="JAGIOO010000001">
    <property type="protein sequence ID" value="MBP2479209.1"/>
    <property type="molecule type" value="Genomic_DNA"/>
</dbReference>
<dbReference type="Proteomes" id="UP001519363">
    <property type="component" value="Unassembled WGS sequence"/>
</dbReference>
<protein>
    <recommendedName>
        <fullName evidence="3">YcaO domain-containing protein</fullName>
    </recommendedName>
</protein>
<gene>
    <name evidence="1" type="ORF">JOF53_008081</name>
</gene>